<dbReference type="EMBL" id="JAUEPU010000002">
    <property type="protein sequence ID" value="KAK0505511.1"/>
    <property type="molecule type" value="Genomic_DNA"/>
</dbReference>
<keyword evidence="3" id="KW-1185">Reference proteome</keyword>
<reference evidence="1" key="1">
    <citation type="submission" date="2023-06" db="EMBL/GenBank/DDBJ databases">
        <authorList>
            <consortium name="Lawrence Berkeley National Laboratory"/>
            <person name="Ahrendt S."/>
            <person name="Sahu N."/>
            <person name="Indic B."/>
            <person name="Wong-Bajracharya J."/>
            <person name="Merenyi Z."/>
            <person name="Ke H.-M."/>
            <person name="Monk M."/>
            <person name="Kocsube S."/>
            <person name="Drula E."/>
            <person name="Lipzen A."/>
            <person name="Balint B."/>
            <person name="Henrissat B."/>
            <person name="Andreopoulos B."/>
            <person name="Martin F.M."/>
            <person name="Harder C.B."/>
            <person name="Rigling D."/>
            <person name="Ford K.L."/>
            <person name="Foster G.D."/>
            <person name="Pangilinan J."/>
            <person name="Papanicolaou A."/>
            <person name="Barry K."/>
            <person name="LaButti K."/>
            <person name="Viragh M."/>
            <person name="Koriabine M."/>
            <person name="Yan M."/>
            <person name="Riley R."/>
            <person name="Champramary S."/>
            <person name="Plett K.L."/>
            <person name="Tsai I.J."/>
            <person name="Slot J."/>
            <person name="Sipos G."/>
            <person name="Plett J."/>
            <person name="Nagy L.G."/>
            <person name="Grigoriev I.V."/>
        </authorList>
    </citation>
    <scope>NUCLEOTIDE SEQUENCE</scope>
    <source>
        <strain evidence="1">HWK02</strain>
    </source>
</reference>
<evidence type="ECO:0000313" key="2">
    <source>
        <dbReference type="EMBL" id="KAK0505512.1"/>
    </source>
</evidence>
<organism evidence="1 3">
    <name type="scientific">Armillaria luteobubalina</name>
    <dbReference type="NCBI Taxonomy" id="153913"/>
    <lineage>
        <taxon>Eukaryota</taxon>
        <taxon>Fungi</taxon>
        <taxon>Dikarya</taxon>
        <taxon>Basidiomycota</taxon>
        <taxon>Agaricomycotina</taxon>
        <taxon>Agaricomycetes</taxon>
        <taxon>Agaricomycetidae</taxon>
        <taxon>Agaricales</taxon>
        <taxon>Marasmiineae</taxon>
        <taxon>Physalacriaceae</taxon>
        <taxon>Armillaria</taxon>
    </lineage>
</organism>
<feature type="non-terminal residue" evidence="1">
    <location>
        <position position="1"/>
    </location>
</feature>
<comment type="caution">
    <text evidence="1">The sequence shown here is derived from an EMBL/GenBank/DDBJ whole genome shotgun (WGS) entry which is preliminary data.</text>
</comment>
<protein>
    <submittedName>
        <fullName evidence="1">Uncharacterized protein</fullName>
    </submittedName>
</protein>
<evidence type="ECO:0000313" key="3">
    <source>
        <dbReference type="Proteomes" id="UP001175228"/>
    </source>
</evidence>
<evidence type="ECO:0000313" key="1">
    <source>
        <dbReference type="EMBL" id="KAK0505511.1"/>
    </source>
</evidence>
<feature type="non-terminal residue" evidence="1">
    <location>
        <position position="110"/>
    </location>
</feature>
<gene>
    <name evidence="1" type="ORF">EDD18DRAFT_1039157</name>
    <name evidence="2" type="ORF">EDD18DRAFT_1040143</name>
</gene>
<accession>A0AA39U0Z2</accession>
<name>A0AA39U0Z2_9AGAR</name>
<proteinExistence type="predicted"/>
<dbReference type="AlphaFoldDB" id="A0AA39U0Z2"/>
<dbReference type="EMBL" id="JAUEPU010000002">
    <property type="protein sequence ID" value="KAK0505512.1"/>
    <property type="molecule type" value="Genomic_DNA"/>
</dbReference>
<sequence length="110" mass="13109">FEEEVKYCGELMQCHSHCNVCYKYGHTTCRFNFPHKYVLWSYYDKESKSVITSCCDVLVNYFNNFITVYCWNNHDMKCILSGKSCKAAMYYVTDYITKMSLKTYKILSLM</sequence>
<dbReference type="Proteomes" id="UP001175228">
    <property type="component" value="Unassembled WGS sequence"/>
</dbReference>